<comment type="subunit">
    <text evidence="1">Heterodimer of an alpha and a beta chain.</text>
</comment>
<dbReference type="EMBL" id="CP031264">
    <property type="protein sequence ID" value="AXI77264.1"/>
    <property type="molecule type" value="Genomic_DNA"/>
</dbReference>
<reference evidence="5" key="1">
    <citation type="submission" date="2018-07" db="EMBL/GenBank/DDBJ databases">
        <title>Streptacidiphilus bronchialis DSM 106435 chromosome.</title>
        <authorList>
            <person name="Batra D."/>
            <person name="Gulvik C.A."/>
        </authorList>
    </citation>
    <scope>NUCLEOTIDE SEQUENCE [LARGE SCALE GENOMIC DNA]</scope>
    <source>
        <strain evidence="5">DSM 106435</strain>
    </source>
</reference>
<dbReference type="OrthoDB" id="4198114at2"/>
<dbReference type="GO" id="GO:0004494">
    <property type="term" value="F:methylmalonyl-CoA mutase activity"/>
    <property type="evidence" value="ECO:0007669"/>
    <property type="project" value="UniProtKB-EC"/>
</dbReference>
<dbReference type="InterPro" id="IPR006099">
    <property type="entry name" value="MeMalonylCoA_mutase_a/b_cat"/>
</dbReference>
<proteinExistence type="predicted"/>
<accession>A0A345SU59</accession>
<dbReference type="Pfam" id="PF01642">
    <property type="entry name" value="MM_CoA_mutase"/>
    <property type="match status" value="2"/>
</dbReference>
<dbReference type="AlphaFoldDB" id="A0A345SU59"/>
<feature type="compositionally biased region" description="Low complexity" evidence="2">
    <location>
        <begin position="223"/>
        <end position="241"/>
    </location>
</feature>
<feature type="region of interest" description="Disordered" evidence="2">
    <location>
        <begin position="223"/>
        <end position="256"/>
    </location>
</feature>
<dbReference type="InterPro" id="IPR016176">
    <property type="entry name" value="Cbl-dep_enz_cat"/>
</dbReference>
<dbReference type="GO" id="GO:0031419">
    <property type="term" value="F:cobalamin binding"/>
    <property type="evidence" value="ECO:0007669"/>
    <property type="project" value="UniProtKB-KW"/>
</dbReference>
<dbReference type="Gene3D" id="3.20.20.240">
    <property type="entry name" value="Methylmalonyl-CoA mutase"/>
    <property type="match status" value="2"/>
</dbReference>
<protein>
    <recommendedName>
        <fullName evidence="3">Methylmalonyl-CoA mutase alpha/beta chain catalytic domain-containing protein</fullName>
    </recommendedName>
</protein>
<dbReference type="SUPFAM" id="SSF51703">
    <property type="entry name" value="Cobalamin (vitamin B12)-dependent enzymes"/>
    <property type="match status" value="2"/>
</dbReference>
<sequence length="256" mass="27178">MSLTVVTCNAQYRGLLACGATSLSVVFDLPTRMGRDSDAPMASGHVGRTGVAVDSVDDMRVLFSGIPLDRISTSMAAGASAAVLVLLYQLVAEEQGVAADRLRGQAARRSRIFPPGPSARLDAELRAYCRSEIPEWFTGPQPAAAPARHGHGSTDPAVEARQAERIAKLRAWRCQERVAEALLRMRRAAAGSDNVVYPMKDALSAGATVGEVCDVLRDTWGTHPPAAADHAGGADPAGATAWRPPDPRSRRGQPFR</sequence>
<evidence type="ECO:0000256" key="2">
    <source>
        <dbReference type="SAM" id="MobiDB-lite"/>
    </source>
</evidence>
<dbReference type="PANTHER" id="PTHR48101">
    <property type="entry name" value="METHYLMALONYL-COA MUTASE, MITOCHONDRIAL-RELATED"/>
    <property type="match status" value="1"/>
</dbReference>
<keyword evidence="5" id="KW-1185">Reference proteome</keyword>
<dbReference type="Proteomes" id="UP000249340">
    <property type="component" value="Chromosome"/>
</dbReference>
<evidence type="ECO:0000313" key="5">
    <source>
        <dbReference type="Proteomes" id="UP000249340"/>
    </source>
</evidence>
<dbReference type="PANTHER" id="PTHR48101:SF1">
    <property type="entry name" value="METHYLMALONYL-COA MUTASE, LARGE SUBUNIT"/>
    <property type="match status" value="1"/>
</dbReference>
<evidence type="ECO:0000313" key="4">
    <source>
        <dbReference type="EMBL" id="AXI77264.1"/>
    </source>
</evidence>
<feature type="domain" description="Methylmalonyl-CoA mutase alpha/beta chain catalytic" evidence="3">
    <location>
        <begin position="8"/>
        <end position="136"/>
    </location>
</feature>
<dbReference type="KEGG" id="stri:C7M71_007235"/>
<name>A0A345SU59_9ACTN</name>
<evidence type="ECO:0000259" key="3">
    <source>
        <dbReference type="Pfam" id="PF01642"/>
    </source>
</evidence>
<evidence type="ECO:0000256" key="1">
    <source>
        <dbReference type="ARBA" id="ARBA00011870"/>
    </source>
</evidence>
<feature type="domain" description="Methylmalonyl-CoA mutase alpha/beta chain catalytic" evidence="3">
    <location>
        <begin position="154"/>
        <end position="221"/>
    </location>
</feature>
<gene>
    <name evidence="4" type="ORF">C7M71_007235</name>
</gene>
<organism evidence="4 5">
    <name type="scientific">Peterkaempfera bronchialis</name>
    <dbReference type="NCBI Taxonomy" id="2126346"/>
    <lineage>
        <taxon>Bacteria</taxon>
        <taxon>Bacillati</taxon>
        <taxon>Actinomycetota</taxon>
        <taxon>Actinomycetes</taxon>
        <taxon>Kitasatosporales</taxon>
        <taxon>Streptomycetaceae</taxon>
        <taxon>Peterkaempfera</taxon>
    </lineage>
</organism>